<accession>A0A9X5C4B6</accession>
<sequence>MKNELLTHTYIKSNVTKKWLIDNGFQFNKLLSSENEIYTYRFTVYKYKKYSILTCELSIDLSSGNVGIDLYDEKWESYYPFYYITYGNYDPLLNPIYEKIKNKLKEFNIKRIT</sequence>
<protein>
    <submittedName>
        <fullName evidence="1">Uncharacterized protein</fullName>
    </submittedName>
</protein>
<organism evidence="1 2">
    <name type="scientific">Schaedlerella arabinosiphila</name>
    <dbReference type="NCBI Taxonomy" id="2044587"/>
    <lineage>
        <taxon>Bacteria</taxon>
        <taxon>Bacillati</taxon>
        <taxon>Bacillota</taxon>
        <taxon>Clostridia</taxon>
        <taxon>Lachnospirales</taxon>
        <taxon>Lachnospiraceae</taxon>
        <taxon>Schaedlerella</taxon>
    </lineage>
</organism>
<dbReference type="EMBL" id="VIRB01000003">
    <property type="protein sequence ID" value="NDO67295.1"/>
    <property type="molecule type" value="Genomic_DNA"/>
</dbReference>
<dbReference type="Proteomes" id="UP000474104">
    <property type="component" value="Unassembled WGS sequence"/>
</dbReference>
<name>A0A9X5C4B6_9FIRM</name>
<dbReference type="AlphaFoldDB" id="A0A9X5C4B6"/>
<evidence type="ECO:0000313" key="1">
    <source>
        <dbReference type="EMBL" id="NDO67295.1"/>
    </source>
</evidence>
<proteinExistence type="predicted"/>
<comment type="caution">
    <text evidence="1">The sequence shown here is derived from an EMBL/GenBank/DDBJ whole genome shotgun (WGS) entry which is preliminary data.</text>
</comment>
<reference evidence="1 2" key="1">
    <citation type="submission" date="2019-07" db="EMBL/GenBank/DDBJ databases">
        <title>Draft genome sequences of 15 bacterial species constituting the stable defined intestinal microbiota of the GM15 gnotobiotic mouse model.</title>
        <authorList>
            <person name="Elie C."/>
            <person name="Mathieu A."/>
            <person name="Saliou A."/>
            <person name="Darnaud M."/>
            <person name="Leulier F."/>
            <person name="Tamellini A."/>
        </authorList>
    </citation>
    <scope>NUCLEOTIDE SEQUENCE [LARGE SCALE GENOMIC DNA]</scope>
    <source>
        <strain evidence="2">ASF 502</strain>
    </source>
</reference>
<dbReference type="RefSeq" id="WP_162205257.1">
    <property type="nucleotide sequence ID" value="NZ_VIRB01000003.1"/>
</dbReference>
<evidence type="ECO:0000313" key="2">
    <source>
        <dbReference type="Proteomes" id="UP000474104"/>
    </source>
</evidence>
<feature type="non-terminal residue" evidence="1">
    <location>
        <position position="113"/>
    </location>
</feature>
<gene>
    <name evidence="1" type="ORF">FMM80_00510</name>
</gene>